<evidence type="ECO:0000256" key="8">
    <source>
        <dbReference type="SAM" id="MobiDB-lite"/>
    </source>
</evidence>
<comment type="subcellular location">
    <subcellularLocation>
        <location evidence="1">Membrane</location>
        <topology evidence="1">Lipid-anchor</topology>
    </subcellularLocation>
</comment>
<evidence type="ECO:0000256" key="1">
    <source>
        <dbReference type="ARBA" id="ARBA00004635"/>
    </source>
</evidence>
<feature type="domain" description="Spore germination GerAC-like C-terminal" evidence="9">
    <location>
        <begin position="229"/>
        <end position="398"/>
    </location>
</feature>
<dbReference type="RefSeq" id="WP_377469557.1">
    <property type="nucleotide sequence ID" value="NZ_JBHLWN010000030.1"/>
</dbReference>
<dbReference type="Pfam" id="PF25198">
    <property type="entry name" value="Spore_GerAC_N"/>
    <property type="match status" value="1"/>
</dbReference>
<keyword evidence="6" id="KW-0564">Palmitate</keyword>
<sequence>MKWMKPLLPIAFLSTILMGCWDKLELEEQAYTVVLGLDKAGDGLVKVTFQIANPQVGSSDTGSAPNEPSSDTISFTTPDILSAKEMANAVVTRKISFAHLRTLVVCQEFAKDALFHRILSTSMRDPEMRREVHLIVSKENASEFIHKNKPKLETRPHKYFAFMQERWRDTGLVPYSTLNRYFTRLTEDTLFLSILATTEKNNQKPKKNEDDYLAGNFPQESGDPTQLIGSAVFKGGRMIGMLTGEETRYVLLLRHRSLAHSFISTLPDPVDDRYQVSVRMIKSGNTKVKVDVTKEPAAIQVTVPLRLQLLSIPSFVNYALDTQKQELLTESIQQELNKDMMELVKKCQREFKGDPFLWNLSARHEFWTREQFEAYDWSKQFPKADVKIQFDMKLESFGKQIDSPQVEVGAGSE</sequence>
<dbReference type="InterPro" id="IPR038501">
    <property type="entry name" value="Spore_GerAC_C_sf"/>
</dbReference>
<reference evidence="11 12" key="1">
    <citation type="submission" date="2024-09" db="EMBL/GenBank/DDBJ databases">
        <authorList>
            <person name="Sun Q."/>
            <person name="Mori K."/>
        </authorList>
    </citation>
    <scope>NUCLEOTIDE SEQUENCE [LARGE SCALE GENOMIC DNA]</scope>
    <source>
        <strain evidence="11 12">CCM 7759</strain>
    </source>
</reference>
<evidence type="ECO:0000256" key="3">
    <source>
        <dbReference type="ARBA" id="ARBA00022544"/>
    </source>
</evidence>
<dbReference type="NCBIfam" id="TIGR02887">
    <property type="entry name" value="spore_ger_x_C"/>
    <property type="match status" value="1"/>
</dbReference>
<accession>A0ABV6DID7</accession>
<dbReference type="Gene3D" id="3.30.300.210">
    <property type="entry name" value="Nutrient germinant receptor protein C, domain 3"/>
    <property type="match status" value="1"/>
</dbReference>
<keyword evidence="3" id="KW-0309">Germination</keyword>
<dbReference type="Proteomes" id="UP001589776">
    <property type="component" value="Unassembled WGS sequence"/>
</dbReference>
<organism evidence="11 12">
    <name type="scientific">Paenibacillus chartarius</name>
    <dbReference type="NCBI Taxonomy" id="747481"/>
    <lineage>
        <taxon>Bacteria</taxon>
        <taxon>Bacillati</taxon>
        <taxon>Bacillota</taxon>
        <taxon>Bacilli</taxon>
        <taxon>Bacillales</taxon>
        <taxon>Paenibacillaceae</taxon>
        <taxon>Paenibacillus</taxon>
    </lineage>
</organism>
<name>A0ABV6DID7_9BACL</name>
<protein>
    <submittedName>
        <fullName evidence="11">Ger(X)C family spore germination protein</fullName>
    </submittedName>
</protein>
<feature type="domain" description="Spore germination protein N-terminal" evidence="10">
    <location>
        <begin position="22"/>
        <end position="195"/>
    </location>
</feature>
<comment type="similarity">
    <text evidence="2">Belongs to the GerABKC lipoprotein family.</text>
</comment>
<evidence type="ECO:0000259" key="9">
    <source>
        <dbReference type="Pfam" id="PF05504"/>
    </source>
</evidence>
<gene>
    <name evidence="11" type="ORF">ACFFK0_07985</name>
</gene>
<dbReference type="InterPro" id="IPR057336">
    <property type="entry name" value="GerAC_N"/>
</dbReference>
<evidence type="ECO:0000313" key="12">
    <source>
        <dbReference type="Proteomes" id="UP001589776"/>
    </source>
</evidence>
<keyword evidence="4" id="KW-0732">Signal</keyword>
<proteinExistence type="inferred from homology"/>
<evidence type="ECO:0000259" key="10">
    <source>
        <dbReference type="Pfam" id="PF25198"/>
    </source>
</evidence>
<dbReference type="PANTHER" id="PTHR35789">
    <property type="entry name" value="SPORE GERMINATION PROTEIN B3"/>
    <property type="match status" value="1"/>
</dbReference>
<dbReference type="PROSITE" id="PS51257">
    <property type="entry name" value="PROKAR_LIPOPROTEIN"/>
    <property type="match status" value="1"/>
</dbReference>
<keyword evidence="5" id="KW-0472">Membrane</keyword>
<dbReference type="InterPro" id="IPR008844">
    <property type="entry name" value="Spore_GerAC-like"/>
</dbReference>
<evidence type="ECO:0000256" key="6">
    <source>
        <dbReference type="ARBA" id="ARBA00023139"/>
    </source>
</evidence>
<evidence type="ECO:0000313" key="11">
    <source>
        <dbReference type="EMBL" id="MFC0212400.1"/>
    </source>
</evidence>
<comment type="caution">
    <text evidence="11">The sequence shown here is derived from an EMBL/GenBank/DDBJ whole genome shotgun (WGS) entry which is preliminary data.</text>
</comment>
<dbReference type="InterPro" id="IPR046953">
    <property type="entry name" value="Spore_GerAC-like_C"/>
</dbReference>
<feature type="region of interest" description="Disordered" evidence="8">
    <location>
        <begin position="202"/>
        <end position="221"/>
    </location>
</feature>
<evidence type="ECO:0000256" key="7">
    <source>
        <dbReference type="ARBA" id="ARBA00023288"/>
    </source>
</evidence>
<evidence type="ECO:0000256" key="5">
    <source>
        <dbReference type="ARBA" id="ARBA00023136"/>
    </source>
</evidence>
<dbReference type="EMBL" id="JBHLWN010000030">
    <property type="protein sequence ID" value="MFC0212400.1"/>
    <property type="molecule type" value="Genomic_DNA"/>
</dbReference>
<evidence type="ECO:0000256" key="4">
    <source>
        <dbReference type="ARBA" id="ARBA00022729"/>
    </source>
</evidence>
<dbReference type="PANTHER" id="PTHR35789:SF1">
    <property type="entry name" value="SPORE GERMINATION PROTEIN B3"/>
    <property type="match status" value="1"/>
</dbReference>
<keyword evidence="7" id="KW-0449">Lipoprotein</keyword>
<evidence type="ECO:0000256" key="2">
    <source>
        <dbReference type="ARBA" id="ARBA00007886"/>
    </source>
</evidence>
<dbReference type="Pfam" id="PF05504">
    <property type="entry name" value="Spore_GerAC"/>
    <property type="match status" value="1"/>
</dbReference>
<keyword evidence="12" id="KW-1185">Reference proteome</keyword>